<dbReference type="InParanoid" id="A0A6I9T3C6"/>
<reference evidence="3" key="1">
    <citation type="submission" date="2025-08" db="UniProtKB">
        <authorList>
            <consortium name="RefSeq"/>
        </authorList>
    </citation>
    <scope>IDENTIFICATION</scope>
</reference>
<keyword evidence="1" id="KW-0812">Transmembrane</keyword>
<dbReference type="RefSeq" id="XP_011074787.1">
    <property type="nucleotide sequence ID" value="XM_011076485.2"/>
</dbReference>
<dbReference type="KEGG" id="sind:105159423"/>
<proteinExistence type="predicted"/>
<protein>
    <submittedName>
        <fullName evidence="3">Uncharacterized protein LOC105159423 isoform X1</fullName>
    </submittedName>
</protein>
<dbReference type="SUPFAM" id="SSF58104">
    <property type="entry name" value="Methyl-accepting chemotaxis protein (MCP) signaling domain"/>
    <property type="match status" value="1"/>
</dbReference>
<dbReference type="GeneID" id="105159423"/>
<dbReference type="OrthoDB" id="1927611at2759"/>
<accession>A0A6I9T3C6</accession>
<keyword evidence="1" id="KW-0472">Membrane</keyword>
<dbReference type="AlphaFoldDB" id="A0A6I9T3C6"/>
<organism evidence="2 3">
    <name type="scientific">Sesamum indicum</name>
    <name type="common">Oriental sesame</name>
    <name type="synonym">Sesamum orientale</name>
    <dbReference type="NCBI Taxonomy" id="4182"/>
    <lineage>
        <taxon>Eukaryota</taxon>
        <taxon>Viridiplantae</taxon>
        <taxon>Streptophyta</taxon>
        <taxon>Embryophyta</taxon>
        <taxon>Tracheophyta</taxon>
        <taxon>Spermatophyta</taxon>
        <taxon>Magnoliopsida</taxon>
        <taxon>eudicotyledons</taxon>
        <taxon>Gunneridae</taxon>
        <taxon>Pentapetalae</taxon>
        <taxon>asterids</taxon>
        <taxon>lamiids</taxon>
        <taxon>Lamiales</taxon>
        <taxon>Pedaliaceae</taxon>
        <taxon>Sesamum</taxon>
    </lineage>
</organism>
<evidence type="ECO:0000256" key="1">
    <source>
        <dbReference type="SAM" id="Phobius"/>
    </source>
</evidence>
<evidence type="ECO:0000313" key="2">
    <source>
        <dbReference type="Proteomes" id="UP000504604"/>
    </source>
</evidence>
<keyword evidence="2" id="KW-1185">Reference proteome</keyword>
<name>A0A6I9T3C6_SESIN</name>
<evidence type="ECO:0000313" key="3">
    <source>
        <dbReference type="RefSeq" id="XP_011074787.1"/>
    </source>
</evidence>
<sequence>MWTSTRLSSCSCSLHRIRACSYFSDHQTSSSNSALFGHQRYAYHSNNYTTQLLFYSNTKTRYIRFLHDDVNVPYFFRNFIVCNNIQPADGQLPPQPQSTFFRNWILGVVLAIILPLVTTNRKGPLLIKLKNDVDSRVEAIEEMAETVENVAEAVDKAIDQIAHHLPKEAKLRKVMHIVEDVAEKTAKNAHIIGDVIDELQEIEEKVAKSVVESLREKAIKNSQESKKDEK</sequence>
<keyword evidence="1" id="KW-1133">Transmembrane helix</keyword>
<dbReference type="PANTHER" id="PTHR33735:SF14">
    <property type="entry name" value="PHAGE CAPSID SCAFFOLDING PROTEIN (GPO) SERINE PEPTIDASE"/>
    <property type="match status" value="1"/>
</dbReference>
<dbReference type="PANTHER" id="PTHR33735">
    <property type="entry name" value="EXPRESSED PROTEIN"/>
    <property type="match status" value="1"/>
</dbReference>
<dbReference type="Proteomes" id="UP000504604">
    <property type="component" value="Linkage group LG3"/>
</dbReference>
<gene>
    <name evidence="3" type="primary">LOC105159423</name>
</gene>
<feature type="transmembrane region" description="Helical" evidence="1">
    <location>
        <begin position="100"/>
        <end position="118"/>
    </location>
</feature>